<evidence type="ECO:0000313" key="2">
    <source>
        <dbReference type="Proteomes" id="UP000054477"/>
    </source>
</evidence>
<reference evidence="2" key="2">
    <citation type="submission" date="2015-01" db="EMBL/GenBank/DDBJ databases">
        <title>Evolutionary Origins and Diversification of the Mycorrhizal Mutualists.</title>
        <authorList>
            <consortium name="DOE Joint Genome Institute"/>
            <consortium name="Mycorrhizal Genomics Consortium"/>
            <person name="Kohler A."/>
            <person name="Kuo A."/>
            <person name="Nagy L.G."/>
            <person name="Floudas D."/>
            <person name="Copeland A."/>
            <person name="Barry K.W."/>
            <person name="Cichocki N."/>
            <person name="Veneault-Fourrey C."/>
            <person name="LaButti K."/>
            <person name="Lindquist E.A."/>
            <person name="Lipzen A."/>
            <person name="Lundell T."/>
            <person name="Morin E."/>
            <person name="Murat C."/>
            <person name="Riley R."/>
            <person name="Ohm R."/>
            <person name="Sun H."/>
            <person name="Tunlid A."/>
            <person name="Henrissat B."/>
            <person name="Grigoriev I.V."/>
            <person name="Hibbett D.S."/>
            <person name="Martin F."/>
        </authorList>
    </citation>
    <scope>NUCLEOTIDE SEQUENCE [LARGE SCALE GENOMIC DNA]</scope>
    <source>
        <strain evidence="2">LaAM-08-1</strain>
    </source>
</reference>
<feature type="non-terminal residue" evidence="1">
    <location>
        <position position="58"/>
    </location>
</feature>
<protein>
    <submittedName>
        <fullName evidence="1">Uncharacterized protein</fullName>
    </submittedName>
</protein>
<sequence>ISPAQANYRLYTEDGPLDSYNPIYSNELSISCISCTEIVPPRTAASPKKYLCKIEGYQ</sequence>
<evidence type="ECO:0000313" key="1">
    <source>
        <dbReference type="EMBL" id="KIJ89481.1"/>
    </source>
</evidence>
<dbReference type="AlphaFoldDB" id="A0A0C9WW53"/>
<organism evidence="1 2">
    <name type="scientific">Laccaria amethystina LaAM-08-1</name>
    <dbReference type="NCBI Taxonomy" id="1095629"/>
    <lineage>
        <taxon>Eukaryota</taxon>
        <taxon>Fungi</taxon>
        <taxon>Dikarya</taxon>
        <taxon>Basidiomycota</taxon>
        <taxon>Agaricomycotina</taxon>
        <taxon>Agaricomycetes</taxon>
        <taxon>Agaricomycetidae</taxon>
        <taxon>Agaricales</taxon>
        <taxon>Agaricineae</taxon>
        <taxon>Hydnangiaceae</taxon>
        <taxon>Laccaria</taxon>
    </lineage>
</organism>
<name>A0A0C9WW53_9AGAR</name>
<feature type="non-terminal residue" evidence="1">
    <location>
        <position position="1"/>
    </location>
</feature>
<keyword evidence="2" id="KW-1185">Reference proteome</keyword>
<proteinExistence type="predicted"/>
<dbReference type="EMBL" id="KN839685">
    <property type="protein sequence ID" value="KIJ89481.1"/>
    <property type="molecule type" value="Genomic_DNA"/>
</dbReference>
<dbReference type="Proteomes" id="UP000054477">
    <property type="component" value="Unassembled WGS sequence"/>
</dbReference>
<reference evidence="1 2" key="1">
    <citation type="submission" date="2014-04" db="EMBL/GenBank/DDBJ databases">
        <authorList>
            <consortium name="DOE Joint Genome Institute"/>
            <person name="Kuo A."/>
            <person name="Kohler A."/>
            <person name="Nagy L.G."/>
            <person name="Floudas D."/>
            <person name="Copeland A."/>
            <person name="Barry K.W."/>
            <person name="Cichocki N."/>
            <person name="Veneault-Fourrey C."/>
            <person name="LaButti K."/>
            <person name="Lindquist E.A."/>
            <person name="Lipzen A."/>
            <person name="Lundell T."/>
            <person name="Morin E."/>
            <person name="Murat C."/>
            <person name="Sun H."/>
            <person name="Tunlid A."/>
            <person name="Henrissat B."/>
            <person name="Grigoriev I.V."/>
            <person name="Hibbett D.S."/>
            <person name="Martin F."/>
            <person name="Nordberg H.P."/>
            <person name="Cantor M.N."/>
            <person name="Hua S.X."/>
        </authorList>
    </citation>
    <scope>NUCLEOTIDE SEQUENCE [LARGE SCALE GENOMIC DNA]</scope>
    <source>
        <strain evidence="1 2">LaAM-08-1</strain>
    </source>
</reference>
<gene>
    <name evidence="1" type="ORF">K443DRAFT_74335</name>
</gene>
<dbReference type="HOGENOM" id="CLU_2984514_0_0_1"/>
<accession>A0A0C9WW53</accession>